<accession>A0A0K2FKM6</accession>
<evidence type="ECO:0000313" key="2">
    <source>
        <dbReference type="EMBL" id="ALA46582.1"/>
    </source>
</evidence>
<organism evidence="2 3">
    <name type="scientific">Bacillus phage Eyuki</name>
    <dbReference type="NCBI Taxonomy" id="1690431"/>
    <lineage>
        <taxon>Viruses</taxon>
        <taxon>Duplodnaviria</taxon>
        <taxon>Heunggongvirae</taxon>
        <taxon>Uroviricota</taxon>
        <taxon>Caudoviricetes</taxon>
        <taxon>Herelleviridae</taxon>
        <taxon>Bastillevirinae</taxon>
        <taxon>Wphvirus</taxon>
        <taxon>Wphvirus megatron</taxon>
    </lineage>
</organism>
<evidence type="ECO:0000259" key="1">
    <source>
        <dbReference type="PROSITE" id="PS51136"/>
    </source>
</evidence>
<dbReference type="RefSeq" id="YP_009211964.1">
    <property type="nucleotide sequence ID" value="NC_028944.1"/>
</dbReference>
<evidence type="ECO:0000313" key="3">
    <source>
        <dbReference type="Proteomes" id="UP000203939"/>
    </source>
</evidence>
<dbReference type="KEGG" id="vg:26638502"/>
<dbReference type="Proteomes" id="UP000203939">
    <property type="component" value="Segment"/>
</dbReference>
<dbReference type="PROSITE" id="PS51136">
    <property type="entry name" value="WAC"/>
    <property type="match status" value="1"/>
</dbReference>
<reference evidence="2 3" key="1">
    <citation type="journal article" date="2015" name="Genome Announc.">
        <title>Genome Sequences of Two Bacillus cereus Group Bacteriophages, Eyuki and AvesoBmore.</title>
        <authorList>
            <person name="Erill I."/>
            <person name="Caruso S.M."/>
        </authorList>
    </citation>
    <scope>NUCLEOTIDE SEQUENCE [LARGE SCALE GENOMIC DNA]</scope>
</reference>
<sequence>MVTMRDYLDIKEEVLVDKIAAVKEQMDLCTDKDVRAHLIEIRAKHLRELYRIIERKERFRRYEDYTC</sequence>
<protein>
    <recommendedName>
        <fullName evidence="1">WAC domain-containing protein</fullName>
    </recommendedName>
</protein>
<gene>
    <name evidence="2" type="ORF">EYUKI_24</name>
</gene>
<dbReference type="InterPro" id="IPR013136">
    <property type="entry name" value="WSTF_Acf1_Cbp146"/>
</dbReference>
<feature type="domain" description="WAC" evidence="1">
    <location>
        <begin position="47"/>
        <end position="67"/>
    </location>
</feature>
<name>A0A0K2FKM6_9CAUD</name>
<proteinExistence type="predicted"/>
<dbReference type="EMBL" id="KT207918">
    <property type="protein sequence ID" value="ALA46582.1"/>
    <property type="molecule type" value="Genomic_DNA"/>
</dbReference>